<feature type="compositionally biased region" description="Low complexity" evidence="2">
    <location>
        <begin position="244"/>
        <end position="255"/>
    </location>
</feature>
<dbReference type="InterPro" id="IPR052769">
    <property type="entry name" value="TPR_domain_protein"/>
</dbReference>
<evidence type="ECO:0000256" key="2">
    <source>
        <dbReference type="SAM" id="MobiDB-lite"/>
    </source>
</evidence>
<dbReference type="InParanoid" id="A0A1Y2GG16"/>
<evidence type="ECO:0000313" key="4">
    <source>
        <dbReference type="Proteomes" id="UP000193648"/>
    </source>
</evidence>
<proteinExistence type="predicted"/>
<evidence type="ECO:0000313" key="3">
    <source>
        <dbReference type="EMBL" id="ORZ09750.1"/>
    </source>
</evidence>
<accession>A0A1Y2GG16</accession>
<dbReference type="SMART" id="SM00028">
    <property type="entry name" value="TPR"/>
    <property type="match status" value="2"/>
</dbReference>
<keyword evidence="1" id="KW-0802">TPR repeat</keyword>
<sequence>MAVIEEIIEEPTTINSGLEETHGSNTTSQLKATEVASQGKDKDGNGNHVDNSETIEPIHTMESSEDKELFEEATRHKVAGNQHFGQGSYTEALKCYQLALSTCPAEATPSTAANADKDIADQDKMDKVFNAITKKYRSERAVYHANMAACFIKLKDYDAAIEDCATALELDPSYMRALQRKAQAEELKGTLSSMNQAKQDHEMVIETLKIELGLIEPRYEVNDSLEQGGIDKGQDTIATKSSERSSSSSSSSSTSRDAKTSIRPNTPEPNLPTFKPKKLDLDEVAKKKHRLMIQTSEQALKRMEPVLKELLEKEKAEMIGKLKSMGNSILGRFGLSTDNFQMKQDPSTGGYSFNFVNKP</sequence>
<feature type="region of interest" description="Disordered" evidence="2">
    <location>
        <begin position="225"/>
        <end position="279"/>
    </location>
</feature>
<feature type="repeat" description="TPR" evidence="1">
    <location>
        <begin position="141"/>
        <end position="174"/>
    </location>
</feature>
<organism evidence="3 4">
    <name type="scientific">Lobosporangium transversale</name>
    <dbReference type="NCBI Taxonomy" id="64571"/>
    <lineage>
        <taxon>Eukaryota</taxon>
        <taxon>Fungi</taxon>
        <taxon>Fungi incertae sedis</taxon>
        <taxon>Mucoromycota</taxon>
        <taxon>Mortierellomycotina</taxon>
        <taxon>Mortierellomycetes</taxon>
        <taxon>Mortierellales</taxon>
        <taxon>Mortierellaceae</taxon>
        <taxon>Lobosporangium</taxon>
    </lineage>
</organism>
<name>A0A1Y2GG16_9FUNG</name>
<dbReference type="InterPro" id="IPR019734">
    <property type="entry name" value="TPR_rpt"/>
</dbReference>
<dbReference type="PANTHER" id="PTHR46014:SF1">
    <property type="entry name" value="TETRATRICOPEPTIDE REPEAT PROTEIN 1"/>
    <property type="match status" value="1"/>
</dbReference>
<protein>
    <recommendedName>
        <fullName evidence="5">Tetratricopeptide repeat-domain-containing protein</fullName>
    </recommendedName>
</protein>
<reference evidence="3 4" key="1">
    <citation type="submission" date="2016-07" db="EMBL/GenBank/DDBJ databases">
        <title>Pervasive Adenine N6-methylation of Active Genes in Fungi.</title>
        <authorList>
            <consortium name="DOE Joint Genome Institute"/>
            <person name="Mondo S.J."/>
            <person name="Dannebaum R.O."/>
            <person name="Kuo R.C."/>
            <person name="Labutti K."/>
            <person name="Haridas S."/>
            <person name="Kuo A."/>
            <person name="Salamov A."/>
            <person name="Ahrendt S.R."/>
            <person name="Lipzen A."/>
            <person name="Sullivan W."/>
            <person name="Andreopoulos W.B."/>
            <person name="Clum A."/>
            <person name="Lindquist E."/>
            <person name="Daum C."/>
            <person name="Ramamoorthy G.K."/>
            <person name="Gryganskyi A."/>
            <person name="Culley D."/>
            <person name="Magnuson J.K."/>
            <person name="James T.Y."/>
            <person name="O'Malley M.A."/>
            <person name="Stajich J.E."/>
            <person name="Spatafora J.W."/>
            <person name="Visel A."/>
            <person name="Grigoriev I.V."/>
        </authorList>
    </citation>
    <scope>NUCLEOTIDE SEQUENCE [LARGE SCALE GENOMIC DNA]</scope>
    <source>
        <strain evidence="3 4">NRRL 3116</strain>
    </source>
</reference>
<evidence type="ECO:0008006" key="5">
    <source>
        <dbReference type="Google" id="ProtNLM"/>
    </source>
</evidence>
<dbReference type="GeneID" id="33568560"/>
<feature type="compositionally biased region" description="Polar residues" evidence="2">
    <location>
        <begin position="16"/>
        <end position="31"/>
    </location>
</feature>
<dbReference type="PROSITE" id="PS50005">
    <property type="entry name" value="TPR"/>
    <property type="match status" value="1"/>
</dbReference>
<comment type="caution">
    <text evidence="3">The sequence shown here is derived from an EMBL/GenBank/DDBJ whole genome shotgun (WGS) entry which is preliminary data.</text>
</comment>
<dbReference type="EMBL" id="MCFF01000033">
    <property type="protein sequence ID" value="ORZ09750.1"/>
    <property type="molecule type" value="Genomic_DNA"/>
</dbReference>
<dbReference type="Gene3D" id="1.25.40.10">
    <property type="entry name" value="Tetratricopeptide repeat domain"/>
    <property type="match status" value="1"/>
</dbReference>
<dbReference type="SUPFAM" id="SSF48452">
    <property type="entry name" value="TPR-like"/>
    <property type="match status" value="1"/>
</dbReference>
<dbReference type="OrthoDB" id="1872379at2759"/>
<keyword evidence="4" id="KW-1185">Reference proteome</keyword>
<dbReference type="RefSeq" id="XP_021879020.1">
    <property type="nucleotide sequence ID" value="XM_022026717.1"/>
</dbReference>
<dbReference type="PANTHER" id="PTHR46014">
    <property type="entry name" value="TETRATRICOPEPTIDE REPEAT PROTEIN 1"/>
    <property type="match status" value="1"/>
</dbReference>
<dbReference type="AlphaFoldDB" id="A0A1Y2GG16"/>
<dbReference type="Pfam" id="PF00515">
    <property type="entry name" value="TPR_1"/>
    <property type="match status" value="1"/>
</dbReference>
<dbReference type="InterPro" id="IPR011990">
    <property type="entry name" value="TPR-like_helical_dom_sf"/>
</dbReference>
<feature type="region of interest" description="Disordered" evidence="2">
    <location>
        <begin position="16"/>
        <end position="54"/>
    </location>
</feature>
<dbReference type="STRING" id="64571.A0A1Y2GG16"/>
<dbReference type="Proteomes" id="UP000193648">
    <property type="component" value="Unassembled WGS sequence"/>
</dbReference>
<evidence type="ECO:0000256" key="1">
    <source>
        <dbReference type="PROSITE-ProRule" id="PRU00339"/>
    </source>
</evidence>
<gene>
    <name evidence="3" type="ORF">BCR41DRAFT_372777</name>
</gene>